<dbReference type="SUPFAM" id="SSF49899">
    <property type="entry name" value="Concanavalin A-like lectins/glucanases"/>
    <property type="match status" value="1"/>
</dbReference>
<dbReference type="PIRSF" id="PIRSF002690">
    <property type="entry name" value="L-type_lectin_plant"/>
    <property type="match status" value="1"/>
</dbReference>
<dbReference type="Pfam" id="PF00139">
    <property type="entry name" value="Lectin_legB"/>
    <property type="match status" value="1"/>
</dbReference>
<dbReference type="GO" id="GO:0046872">
    <property type="term" value="F:metal ion binding"/>
    <property type="evidence" value="ECO:0007669"/>
    <property type="project" value="UniProtKB-KW"/>
</dbReference>
<dbReference type="InterPro" id="IPR050258">
    <property type="entry name" value="Leguminous_Lectin"/>
</dbReference>
<dbReference type="Gramene" id="OIW17470">
    <property type="protein sequence ID" value="OIW17470"/>
    <property type="gene ID" value="TanjilG_22582"/>
</dbReference>
<feature type="domain" description="Legume lectin" evidence="8">
    <location>
        <begin position="33"/>
        <end position="266"/>
    </location>
</feature>
<dbReference type="AlphaFoldDB" id="A0A4P1RST5"/>
<dbReference type="PANTHER" id="PTHR32401:SF45">
    <property type="entry name" value="LECTIN"/>
    <property type="match status" value="1"/>
</dbReference>
<organism evidence="9 10">
    <name type="scientific">Lupinus angustifolius</name>
    <name type="common">Narrow-leaved blue lupine</name>
    <dbReference type="NCBI Taxonomy" id="3871"/>
    <lineage>
        <taxon>Eukaryota</taxon>
        <taxon>Viridiplantae</taxon>
        <taxon>Streptophyta</taxon>
        <taxon>Embryophyta</taxon>
        <taxon>Tracheophyta</taxon>
        <taxon>Spermatophyta</taxon>
        <taxon>Magnoliopsida</taxon>
        <taxon>eudicotyledons</taxon>
        <taxon>Gunneridae</taxon>
        <taxon>Pentapetalae</taxon>
        <taxon>rosids</taxon>
        <taxon>fabids</taxon>
        <taxon>Fabales</taxon>
        <taxon>Fabaceae</taxon>
        <taxon>Papilionoideae</taxon>
        <taxon>50 kb inversion clade</taxon>
        <taxon>genistoids sensu lato</taxon>
        <taxon>core genistoids</taxon>
        <taxon>Genisteae</taxon>
        <taxon>Lupinus</taxon>
    </lineage>
</organism>
<feature type="chain" id="PRO_5020023628" description="Legume lectin domain-containing protein" evidence="7">
    <location>
        <begin position="30"/>
        <end position="277"/>
    </location>
</feature>
<dbReference type="KEGG" id="lang:109332157"/>
<keyword evidence="10" id="KW-1185">Reference proteome</keyword>
<keyword evidence="3" id="KW-0430">Lectin</keyword>
<dbReference type="PANTHER" id="PTHR32401">
    <property type="entry name" value="CONCANAVALIN A-LIKE LECTIN FAMILY PROTEIN"/>
    <property type="match status" value="1"/>
</dbReference>
<evidence type="ECO:0000256" key="6">
    <source>
        <dbReference type="ARBA" id="ARBA00023211"/>
    </source>
</evidence>
<reference evidence="9 10" key="1">
    <citation type="journal article" date="2017" name="Plant Biotechnol. J.">
        <title>A comprehensive draft genome sequence for lupin (Lupinus angustifolius), an emerging health food: insights into plant-microbe interactions and legume evolution.</title>
        <authorList>
            <person name="Hane J.K."/>
            <person name="Ming Y."/>
            <person name="Kamphuis L.G."/>
            <person name="Nelson M.N."/>
            <person name="Garg G."/>
            <person name="Atkins C.A."/>
            <person name="Bayer P.E."/>
            <person name="Bravo A."/>
            <person name="Bringans S."/>
            <person name="Cannon S."/>
            <person name="Edwards D."/>
            <person name="Foley R."/>
            <person name="Gao L.L."/>
            <person name="Harrison M.J."/>
            <person name="Huang W."/>
            <person name="Hurgobin B."/>
            <person name="Li S."/>
            <person name="Liu C.W."/>
            <person name="McGrath A."/>
            <person name="Morahan G."/>
            <person name="Murray J."/>
            <person name="Weller J."/>
            <person name="Jian J."/>
            <person name="Singh K.B."/>
        </authorList>
    </citation>
    <scope>NUCLEOTIDE SEQUENCE [LARGE SCALE GENOMIC DNA]</scope>
    <source>
        <strain evidence="10">cv. Tanjil</strain>
        <tissue evidence="9">Whole plant</tissue>
    </source>
</reference>
<dbReference type="CDD" id="cd06899">
    <property type="entry name" value="lectin_legume_LecRK_Arcelin_ConA"/>
    <property type="match status" value="1"/>
</dbReference>
<dbReference type="EMBL" id="CM007362">
    <property type="protein sequence ID" value="OIW17470.1"/>
    <property type="molecule type" value="Genomic_DNA"/>
</dbReference>
<evidence type="ECO:0000313" key="9">
    <source>
        <dbReference type="EMBL" id="OIW17470.1"/>
    </source>
</evidence>
<keyword evidence="5" id="KW-0325">Glycoprotein</keyword>
<dbReference type="InterPro" id="IPR013320">
    <property type="entry name" value="ConA-like_dom_sf"/>
</dbReference>
<dbReference type="PROSITE" id="PS00307">
    <property type="entry name" value="LECTIN_LEGUME_BETA"/>
    <property type="match status" value="1"/>
</dbReference>
<accession>A0A4P1RST5</accession>
<dbReference type="InterPro" id="IPR016363">
    <property type="entry name" value="L-lectin"/>
</dbReference>
<gene>
    <name evidence="9" type="ORF">TanjilG_22582</name>
</gene>
<sequence length="277" mass="30835">MFTCSNTKPTQALLATFITFFILLSKVNSSDDISFNFKKFVQNQEDLIIQGNASISETGVLRLTKVENGEPIAMSVGIAEYVSPIHIWEKERVASFVTTFSFIMEAPNPNLVSDGLTFFLAPLDFPQGRNGGYFGLFNGTQYDSSYQIVAVEFDTHGAPEDQWDPPYQHIGIDVNSVTSETTVQWDAKYGGIVANVEIRYEASTKTLTATLIYPSDQTSYIVSSSVDLKAILPEWVRVGFTATDVSTWRETHDVLNWSFASTLENDITLDNNARFIA</sequence>
<comment type="similarity">
    <text evidence="1">Belongs to the leguminous lectin family.</text>
</comment>
<keyword evidence="4" id="KW-0106">Calcium</keyword>
<dbReference type="PROSITE" id="PS00308">
    <property type="entry name" value="LECTIN_LEGUME_ALPHA"/>
    <property type="match status" value="1"/>
</dbReference>
<evidence type="ECO:0000256" key="7">
    <source>
        <dbReference type="SAM" id="SignalP"/>
    </source>
</evidence>
<keyword evidence="2" id="KW-0479">Metal-binding</keyword>
<evidence type="ECO:0000256" key="3">
    <source>
        <dbReference type="ARBA" id="ARBA00022734"/>
    </source>
</evidence>
<feature type="signal peptide" evidence="7">
    <location>
        <begin position="1"/>
        <end position="29"/>
    </location>
</feature>
<evidence type="ECO:0000256" key="4">
    <source>
        <dbReference type="ARBA" id="ARBA00022837"/>
    </source>
</evidence>
<evidence type="ECO:0000256" key="2">
    <source>
        <dbReference type="ARBA" id="ARBA00022723"/>
    </source>
</evidence>
<dbReference type="Proteomes" id="UP000188354">
    <property type="component" value="Chromosome LG02"/>
</dbReference>
<keyword evidence="6" id="KW-0464">Manganese</keyword>
<proteinExistence type="inferred from homology"/>
<evidence type="ECO:0000313" key="10">
    <source>
        <dbReference type="Proteomes" id="UP000188354"/>
    </source>
</evidence>
<evidence type="ECO:0000256" key="5">
    <source>
        <dbReference type="ARBA" id="ARBA00023180"/>
    </source>
</evidence>
<name>A0A4P1RST5_LUPAN</name>
<dbReference type="InterPro" id="IPR019825">
    <property type="entry name" value="Lectin_legB_Mn/Ca_BS"/>
</dbReference>
<dbReference type="Gene3D" id="2.60.120.200">
    <property type="match status" value="1"/>
</dbReference>
<dbReference type="GO" id="GO:0030246">
    <property type="term" value="F:carbohydrate binding"/>
    <property type="evidence" value="ECO:0007669"/>
    <property type="project" value="UniProtKB-KW"/>
</dbReference>
<keyword evidence="7" id="KW-0732">Signal</keyword>
<dbReference type="OrthoDB" id="2014373at2759"/>
<evidence type="ECO:0000256" key="1">
    <source>
        <dbReference type="ARBA" id="ARBA00007606"/>
    </source>
</evidence>
<evidence type="ECO:0000259" key="8">
    <source>
        <dbReference type="Pfam" id="PF00139"/>
    </source>
</evidence>
<protein>
    <recommendedName>
        <fullName evidence="8">Legume lectin domain-containing protein</fullName>
    </recommendedName>
</protein>
<dbReference type="InterPro" id="IPR000985">
    <property type="entry name" value="Lectin_LegA_CS"/>
</dbReference>
<dbReference type="STRING" id="3871.A0A4P1RST5"/>
<dbReference type="InterPro" id="IPR001220">
    <property type="entry name" value="Legume_lectin_dom"/>
</dbReference>